<comment type="caution">
    <text evidence="3">The sequence shown here is derived from an EMBL/GenBank/DDBJ whole genome shotgun (WGS) entry which is preliminary data.</text>
</comment>
<dbReference type="Gene3D" id="1.10.443.10">
    <property type="entry name" value="Intergrase catalytic core"/>
    <property type="match status" value="1"/>
</dbReference>
<protein>
    <submittedName>
        <fullName evidence="3">Tyrosine-type recombinase/integrase</fullName>
    </submittedName>
</protein>
<accession>A0A7X2Z449</accession>
<dbReference type="GO" id="GO:0015074">
    <property type="term" value="P:DNA integration"/>
    <property type="evidence" value="ECO:0007669"/>
    <property type="project" value="InterPro"/>
</dbReference>
<evidence type="ECO:0000259" key="2">
    <source>
        <dbReference type="PROSITE" id="PS51898"/>
    </source>
</evidence>
<proteinExistence type="predicted"/>
<evidence type="ECO:0000313" key="4">
    <source>
        <dbReference type="Proteomes" id="UP000447876"/>
    </source>
</evidence>
<dbReference type="EMBL" id="WNZW01000006">
    <property type="protein sequence ID" value="MUG46414.1"/>
    <property type="molecule type" value="Genomic_DNA"/>
</dbReference>
<feature type="domain" description="Tyr recombinase" evidence="2">
    <location>
        <begin position="1"/>
        <end position="81"/>
    </location>
</feature>
<dbReference type="Pfam" id="PF00589">
    <property type="entry name" value="Phage_integrase"/>
    <property type="match status" value="1"/>
</dbReference>
<gene>
    <name evidence="3" type="ORF">GNP95_15605</name>
</gene>
<dbReference type="GO" id="GO:0003677">
    <property type="term" value="F:DNA binding"/>
    <property type="evidence" value="ECO:0007669"/>
    <property type="project" value="InterPro"/>
</dbReference>
<dbReference type="SUPFAM" id="SSF56349">
    <property type="entry name" value="DNA breaking-rejoining enzymes"/>
    <property type="match status" value="1"/>
</dbReference>
<dbReference type="Proteomes" id="UP000447876">
    <property type="component" value="Unassembled WGS sequence"/>
</dbReference>
<reference evidence="3 4" key="1">
    <citation type="submission" date="2019-11" db="EMBL/GenBank/DDBJ databases">
        <title>Draft genome sequences of five Paenibacillus species of dairy origin.</title>
        <authorList>
            <person name="Olajide A.M."/>
            <person name="Chen S."/>
            <person name="Lapointe G."/>
        </authorList>
    </citation>
    <scope>NUCLEOTIDE SEQUENCE [LARGE SCALE GENOMIC DNA]</scope>
    <source>
        <strain evidence="3 4">12CR55</strain>
    </source>
</reference>
<keyword evidence="1" id="KW-0233">DNA recombination</keyword>
<dbReference type="InterPro" id="IPR011010">
    <property type="entry name" value="DNA_brk_join_enz"/>
</dbReference>
<organism evidence="3 4">
    <name type="scientific">Paenibacillus woosongensis</name>
    <dbReference type="NCBI Taxonomy" id="307580"/>
    <lineage>
        <taxon>Bacteria</taxon>
        <taxon>Bacillati</taxon>
        <taxon>Bacillota</taxon>
        <taxon>Bacilli</taxon>
        <taxon>Bacillales</taxon>
        <taxon>Paenibacillaceae</taxon>
        <taxon>Paenibacillus</taxon>
    </lineage>
</organism>
<sequence>MKKRTLTTRRHITRILNKIVKEHPDFPKIRFQDLRHTHATLLLKGGIHPKIVQERLSHSSITVTIDTYSHVLPNLQETVLKNYGSSILGNQNTTENSPLVD</sequence>
<dbReference type="PROSITE" id="PS51898">
    <property type="entry name" value="TYR_RECOMBINASE"/>
    <property type="match status" value="1"/>
</dbReference>
<dbReference type="OrthoDB" id="9803188at2"/>
<dbReference type="InterPro" id="IPR002104">
    <property type="entry name" value="Integrase_catalytic"/>
</dbReference>
<evidence type="ECO:0000256" key="1">
    <source>
        <dbReference type="ARBA" id="ARBA00023172"/>
    </source>
</evidence>
<dbReference type="AlphaFoldDB" id="A0A7X2Z449"/>
<evidence type="ECO:0000313" key="3">
    <source>
        <dbReference type="EMBL" id="MUG46414.1"/>
    </source>
</evidence>
<dbReference type="InterPro" id="IPR013762">
    <property type="entry name" value="Integrase-like_cat_sf"/>
</dbReference>
<name>A0A7X2Z449_9BACL</name>
<dbReference type="GO" id="GO:0006310">
    <property type="term" value="P:DNA recombination"/>
    <property type="evidence" value="ECO:0007669"/>
    <property type="project" value="UniProtKB-KW"/>
</dbReference>
<dbReference type="RefSeq" id="WP_155611809.1">
    <property type="nucleotide sequence ID" value="NZ_BOSM01000014.1"/>
</dbReference>